<dbReference type="InterPro" id="IPR029052">
    <property type="entry name" value="Metallo-depent_PP-like"/>
</dbReference>
<feature type="chain" id="PRO_5047443259" evidence="3">
    <location>
        <begin position="17"/>
        <end position="761"/>
    </location>
</feature>
<dbReference type="PANTHER" id="PTHR11575:SF22">
    <property type="entry name" value="ADL392WP"/>
    <property type="match status" value="1"/>
</dbReference>
<feature type="coiled-coil region" evidence="1">
    <location>
        <begin position="571"/>
        <end position="598"/>
    </location>
</feature>
<keyword evidence="2" id="KW-1133">Transmembrane helix</keyword>
<protein>
    <submittedName>
        <fullName evidence="5">5' nucleotidase family protein</fullName>
    </submittedName>
</protein>
<dbReference type="PANTHER" id="PTHR11575">
    <property type="entry name" value="5'-NUCLEOTIDASE-RELATED"/>
    <property type="match status" value="1"/>
</dbReference>
<dbReference type="Gene3D" id="3.90.780.10">
    <property type="entry name" value="5'-Nucleotidase, C-terminal domain"/>
    <property type="match status" value="1"/>
</dbReference>
<sequence>MEFPFLLFIFLSFVRSEPHTFRIFHTNDVHGWVNGHRKIPELNATYADYKNLLVHLNSSVNESTTILGFDSGDLTQGTGLSDATPIPGTFILETALALDLDALVIGNHELYENRVIDWLAENVGAKTDRYLGMNVKHKDTSKTLTHPYRLIPFGNAQGKNHVLVIGLLFNFAGADSQATVTDVEDTVKQDEIKRIVAENNVKLIVLLLHSPPEEDETLWVKKQMVDITKGTIPIVTLCGHDHIVFKTEETDAQATIESECYFQKLGEVQITIELDGSSTNVGAMDHKDNVDLLSTHSIPLSSSAFLIPSSTVNSFSLLHHTTSIPSFMSLAGKIESDWETEQGLALRSRIKEKEEELELSKPVGCSPHTYLGVFKMEETRTNRSLYSFYVNEIMPKMDPLANFLKERNENNGESEQRKNWRSNEVSERLHHFPNTSISSLSSHASRVSNKASLPTKVYSTNSASLRSHLFEGEVYRDEVFSIEPFSNTFCAIEKVGLDEMRALLDWEGELDGVGRNDGHQETAKEAFGGEQAWNDITGVSECLPASLLSSVKARLARLCVEQLAGGEKEREQERRRVIRQAERQVRKCEQERGIERAANASPLRPLLSNRIVKFNDTFKLTSFTLPPKGKESPKEKAHLFTIVTNSYDAPRLTSVLNRIAEEMGQPVSSPKFSFVCSTIATRTVFEQYLRLHMKCNRPKAGVVWAVAGSITGVTILVVIVLVVVVVTRRKREDEKRWKTTAVNELFNEPDVKYQQLGNSVR</sequence>
<dbReference type="SUPFAM" id="SSF56300">
    <property type="entry name" value="Metallo-dependent phosphatases"/>
    <property type="match status" value="1"/>
</dbReference>
<dbReference type="Gene3D" id="3.60.21.10">
    <property type="match status" value="1"/>
</dbReference>
<dbReference type="InterPro" id="IPR036907">
    <property type="entry name" value="5'-Nucleotdase_C_sf"/>
</dbReference>
<accession>A0ABQ9WVM7</accession>
<evidence type="ECO:0000313" key="6">
    <source>
        <dbReference type="Proteomes" id="UP001281761"/>
    </source>
</evidence>
<keyword evidence="2" id="KW-0472">Membrane</keyword>
<reference evidence="5 6" key="1">
    <citation type="journal article" date="2022" name="bioRxiv">
        <title>Genomics of Preaxostyla Flagellates Illuminates Evolutionary Transitions and the Path Towards Mitochondrial Loss.</title>
        <authorList>
            <person name="Novak L.V.F."/>
            <person name="Treitli S.C."/>
            <person name="Pyrih J."/>
            <person name="Halakuc P."/>
            <person name="Pipaliya S.V."/>
            <person name="Vacek V."/>
            <person name="Brzon O."/>
            <person name="Soukal P."/>
            <person name="Eme L."/>
            <person name="Dacks J.B."/>
            <person name="Karnkowska A."/>
            <person name="Elias M."/>
            <person name="Hampl V."/>
        </authorList>
    </citation>
    <scope>NUCLEOTIDE SEQUENCE [LARGE SCALE GENOMIC DNA]</scope>
    <source>
        <strain evidence="5">NAU3</strain>
        <tissue evidence="5">Gut</tissue>
    </source>
</reference>
<keyword evidence="1" id="KW-0175">Coiled coil</keyword>
<proteinExistence type="predicted"/>
<gene>
    <name evidence="5" type="ORF">BLNAU_21537</name>
</gene>
<keyword evidence="2" id="KW-0812">Transmembrane</keyword>
<evidence type="ECO:0000256" key="1">
    <source>
        <dbReference type="SAM" id="Coils"/>
    </source>
</evidence>
<dbReference type="EMBL" id="JARBJD010000340">
    <property type="protein sequence ID" value="KAK2943550.1"/>
    <property type="molecule type" value="Genomic_DNA"/>
</dbReference>
<feature type="domain" description="Calcineurin-like phosphoesterase" evidence="4">
    <location>
        <begin position="21"/>
        <end position="243"/>
    </location>
</feature>
<organism evidence="5 6">
    <name type="scientific">Blattamonas nauphoetae</name>
    <dbReference type="NCBI Taxonomy" id="2049346"/>
    <lineage>
        <taxon>Eukaryota</taxon>
        <taxon>Metamonada</taxon>
        <taxon>Preaxostyla</taxon>
        <taxon>Oxymonadida</taxon>
        <taxon>Blattamonas</taxon>
    </lineage>
</organism>
<evidence type="ECO:0000256" key="3">
    <source>
        <dbReference type="SAM" id="SignalP"/>
    </source>
</evidence>
<evidence type="ECO:0000256" key="2">
    <source>
        <dbReference type="SAM" id="Phobius"/>
    </source>
</evidence>
<dbReference type="Pfam" id="PF00149">
    <property type="entry name" value="Metallophos"/>
    <property type="match status" value="1"/>
</dbReference>
<dbReference type="SUPFAM" id="SSF55816">
    <property type="entry name" value="5'-nucleotidase (syn. UDP-sugar hydrolase), C-terminal domain"/>
    <property type="match status" value="1"/>
</dbReference>
<evidence type="ECO:0000313" key="5">
    <source>
        <dbReference type="EMBL" id="KAK2943550.1"/>
    </source>
</evidence>
<feature type="transmembrane region" description="Helical" evidence="2">
    <location>
        <begin position="702"/>
        <end position="726"/>
    </location>
</feature>
<dbReference type="InterPro" id="IPR006179">
    <property type="entry name" value="5_nucleotidase/apyrase"/>
</dbReference>
<dbReference type="Proteomes" id="UP001281761">
    <property type="component" value="Unassembled WGS sequence"/>
</dbReference>
<keyword evidence="3" id="KW-0732">Signal</keyword>
<feature type="signal peptide" evidence="3">
    <location>
        <begin position="1"/>
        <end position="16"/>
    </location>
</feature>
<evidence type="ECO:0000259" key="4">
    <source>
        <dbReference type="Pfam" id="PF00149"/>
    </source>
</evidence>
<comment type="caution">
    <text evidence="5">The sequence shown here is derived from an EMBL/GenBank/DDBJ whole genome shotgun (WGS) entry which is preliminary data.</text>
</comment>
<name>A0ABQ9WVM7_9EUKA</name>
<dbReference type="InterPro" id="IPR004843">
    <property type="entry name" value="Calcineurin-like_PHP"/>
</dbReference>
<keyword evidence="6" id="KW-1185">Reference proteome</keyword>